<protein>
    <submittedName>
        <fullName evidence="1">Uncharacterized protein</fullName>
    </submittedName>
</protein>
<dbReference type="AlphaFoldDB" id="A0A1B6KJD8"/>
<accession>A0A1B6KJD8</accession>
<dbReference type="EMBL" id="GEBQ01028405">
    <property type="protein sequence ID" value="JAT11572.1"/>
    <property type="molecule type" value="Transcribed_RNA"/>
</dbReference>
<sequence>MNAKLCRVSLEITSDNLVGTDKNFQNWDVILVGDLFYDWKVVDPLMPMLREACMQGKTIYFGDPSTLMKNNHKDLTTKAMYNLSQFTTDWSGHTETQVLILYC</sequence>
<organism evidence="1">
    <name type="scientific">Graphocephala atropunctata</name>
    <dbReference type="NCBI Taxonomy" id="36148"/>
    <lineage>
        <taxon>Eukaryota</taxon>
        <taxon>Metazoa</taxon>
        <taxon>Ecdysozoa</taxon>
        <taxon>Arthropoda</taxon>
        <taxon>Hexapoda</taxon>
        <taxon>Insecta</taxon>
        <taxon>Pterygota</taxon>
        <taxon>Neoptera</taxon>
        <taxon>Paraneoptera</taxon>
        <taxon>Hemiptera</taxon>
        <taxon>Auchenorrhyncha</taxon>
        <taxon>Membracoidea</taxon>
        <taxon>Cicadellidae</taxon>
        <taxon>Cicadellinae</taxon>
        <taxon>Cicadellini</taxon>
        <taxon>Graphocephala</taxon>
    </lineage>
</organism>
<reference evidence="1" key="1">
    <citation type="submission" date="2015-11" db="EMBL/GenBank/DDBJ databases">
        <title>De novo transcriptome assembly of four potential Pierce s Disease insect vectors from Arizona vineyards.</title>
        <authorList>
            <person name="Tassone E.E."/>
        </authorList>
    </citation>
    <scope>NUCLEOTIDE SEQUENCE</scope>
</reference>
<name>A0A1B6KJD8_9HEMI</name>
<evidence type="ECO:0000313" key="1">
    <source>
        <dbReference type="EMBL" id="JAT11572.1"/>
    </source>
</evidence>
<gene>
    <name evidence="1" type="ORF">g.24571</name>
</gene>
<proteinExistence type="predicted"/>